<dbReference type="UniPathway" id="UPA00109">
    <property type="reaction ID" value="UER00188"/>
</dbReference>
<dbReference type="Gene3D" id="3.40.1380.20">
    <property type="entry name" value="Pyruvate kinase, C-terminal domain"/>
    <property type="match status" value="1"/>
</dbReference>
<dbReference type="PRINTS" id="PR01050">
    <property type="entry name" value="PYRUVTKNASE"/>
</dbReference>
<evidence type="ECO:0000256" key="13">
    <source>
        <dbReference type="NCBIfam" id="TIGR01064"/>
    </source>
</evidence>
<accession>A0A1V4I0W0</accession>
<dbReference type="PROSITE" id="PS00110">
    <property type="entry name" value="PYRUVATE_KINASE"/>
    <property type="match status" value="1"/>
</dbReference>
<comment type="caution">
    <text evidence="17">The sequence shown here is derived from an EMBL/GenBank/DDBJ whole genome shotgun (WGS) entry which is preliminary data.</text>
</comment>
<evidence type="ECO:0000313" key="18">
    <source>
        <dbReference type="Proteomes" id="UP000189940"/>
    </source>
</evidence>
<evidence type="ECO:0000256" key="1">
    <source>
        <dbReference type="ARBA" id="ARBA00001958"/>
    </source>
</evidence>
<keyword evidence="11 14" id="KW-0324">Glycolysis</keyword>
<dbReference type="InterPro" id="IPR036918">
    <property type="entry name" value="Pyrv_Knase_C_sf"/>
</dbReference>
<dbReference type="InterPro" id="IPR015793">
    <property type="entry name" value="Pyrv_Knase_brl"/>
</dbReference>
<dbReference type="NCBIfam" id="TIGR01064">
    <property type="entry name" value="pyruv_kin"/>
    <property type="match status" value="1"/>
</dbReference>
<reference evidence="17 18" key="1">
    <citation type="submission" date="2017-02" db="EMBL/GenBank/DDBJ databases">
        <title>Genome sequence of the nitrite-oxidizing bacterium Nitrobacter vulgaris strain Ab1.</title>
        <authorList>
            <person name="Mellbye B.L."/>
            <person name="Davis E.W."/>
            <person name="Spieck E."/>
            <person name="Chang J.H."/>
            <person name="Bottomley P.J."/>
            <person name="Sayavedra-Soto L.A."/>
        </authorList>
    </citation>
    <scope>NUCLEOTIDE SEQUENCE [LARGE SCALE GENOMIC DNA]</scope>
    <source>
        <strain evidence="17 18">Ab1</strain>
    </source>
</reference>
<dbReference type="InterPro" id="IPR015813">
    <property type="entry name" value="Pyrv/PenolPyrv_kinase-like_dom"/>
</dbReference>
<evidence type="ECO:0000256" key="6">
    <source>
        <dbReference type="ARBA" id="ARBA00022723"/>
    </source>
</evidence>
<keyword evidence="12 17" id="KW-0670">Pyruvate</keyword>
<evidence type="ECO:0000256" key="2">
    <source>
        <dbReference type="ARBA" id="ARBA00004997"/>
    </source>
</evidence>
<dbReference type="AlphaFoldDB" id="A0A1V4I0W0"/>
<dbReference type="InterPro" id="IPR018209">
    <property type="entry name" value="Pyrv_Knase_AS"/>
</dbReference>
<keyword evidence="6" id="KW-0479">Metal-binding</keyword>
<dbReference type="InterPro" id="IPR015806">
    <property type="entry name" value="Pyrv_Knase_insert_dom_sf"/>
</dbReference>
<keyword evidence="9" id="KW-0067">ATP-binding</keyword>
<keyword evidence="7" id="KW-0547">Nucleotide-binding</keyword>
<protein>
    <recommendedName>
        <fullName evidence="4 13">Pyruvate kinase</fullName>
        <ecNumber evidence="4 13">2.7.1.40</ecNumber>
    </recommendedName>
</protein>
<sequence>MRRLRRIKILATLGPASSESAMVRRLFEAGADVFRINMSHTTHDKMRELVATIRNVEGSYGRPIGILVDLQGPKLRLGSFADGPIQLSNGETFVLDSDNSPGDRTRVHLPHPEILAALRPGHTLLLDDGKVRLIAEETSPERAVTRVVVGGRMSDRKGVSLPDTDLPVSAMTPKDRSDLDAALEAGVDWIALSFVQRADDVAEAKKVIRGRASVMAKIEKPQAIDRLPEIIEMADALMVARGDLGVELPLEQVPSLQKQMTRMARRAGKPVVIATQMLESMILSPVPTRAEVSDVATAVYEGADAIMLSAESAAGKYPIEAIATMNRIGEEVERDPIYRGVLNAQRAEPEPTVGDAIADAARQIAETLDLSAIICWTSSGSTALRMARERPKPPVVAITPNLATGRKLAVAWGVHCVVAEDAHDQDDMVDRAGSIAFRDGFAKAGQRIIIVAGVPLGTPGATNMVRIAFVGPNGETGV</sequence>
<dbReference type="NCBIfam" id="NF004978">
    <property type="entry name" value="PRK06354.1"/>
    <property type="match status" value="1"/>
</dbReference>
<dbReference type="SUPFAM" id="SSF51621">
    <property type="entry name" value="Phosphoenolpyruvate/pyruvate domain"/>
    <property type="match status" value="1"/>
</dbReference>
<organism evidence="17 18">
    <name type="scientific">Nitrobacter vulgaris</name>
    <dbReference type="NCBI Taxonomy" id="29421"/>
    <lineage>
        <taxon>Bacteria</taxon>
        <taxon>Pseudomonadati</taxon>
        <taxon>Pseudomonadota</taxon>
        <taxon>Alphaproteobacteria</taxon>
        <taxon>Hyphomicrobiales</taxon>
        <taxon>Nitrobacteraceae</taxon>
        <taxon>Nitrobacter</taxon>
    </lineage>
</organism>
<evidence type="ECO:0000256" key="7">
    <source>
        <dbReference type="ARBA" id="ARBA00022741"/>
    </source>
</evidence>
<dbReference type="NCBIfam" id="NF004886">
    <property type="entry name" value="PRK06247.1"/>
    <property type="match status" value="1"/>
</dbReference>
<dbReference type="PANTHER" id="PTHR11817">
    <property type="entry name" value="PYRUVATE KINASE"/>
    <property type="match status" value="1"/>
</dbReference>
<evidence type="ECO:0000256" key="9">
    <source>
        <dbReference type="ARBA" id="ARBA00022840"/>
    </source>
</evidence>
<dbReference type="SUPFAM" id="SSF50800">
    <property type="entry name" value="PK beta-barrel domain-like"/>
    <property type="match status" value="1"/>
</dbReference>
<comment type="pathway">
    <text evidence="2 14">Carbohydrate degradation; glycolysis; pyruvate from D-glyceraldehyde 3-phosphate: step 5/5.</text>
</comment>
<proteinExistence type="inferred from homology"/>
<dbReference type="GO" id="GO:0016301">
    <property type="term" value="F:kinase activity"/>
    <property type="evidence" value="ECO:0007669"/>
    <property type="project" value="UniProtKB-KW"/>
</dbReference>
<dbReference type="OrthoDB" id="9812123at2"/>
<evidence type="ECO:0000256" key="3">
    <source>
        <dbReference type="ARBA" id="ARBA00008663"/>
    </source>
</evidence>
<dbReference type="GO" id="GO:0004743">
    <property type="term" value="F:pyruvate kinase activity"/>
    <property type="evidence" value="ECO:0007669"/>
    <property type="project" value="UniProtKB-UniRule"/>
</dbReference>
<name>A0A1V4I0W0_NITVU</name>
<dbReference type="InterPro" id="IPR011037">
    <property type="entry name" value="Pyrv_Knase-like_insert_dom_sf"/>
</dbReference>
<dbReference type="STRING" id="29421.B2M20_05405"/>
<evidence type="ECO:0000256" key="11">
    <source>
        <dbReference type="ARBA" id="ARBA00023152"/>
    </source>
</evidence>
<evidence type="ECO:0000256" key="4">
    <source>
        <dbReference type="ARBA" id="ARBA00012142"/>
    </source>
</evidence>
<comment type="catalytic activity">
    <reaction evidence="14">
        <text>pyruvate + ATP = phosphoenolpyruvate + ADP + H(+)</text>
        <dbReference type="Rhea" id="RHEA:18157"/>
        <dbReference type="ChEBI" id="CHEBI:15361"/>
        <dbReference type="ChEBI" id="CHEBI:15378"/>
        <dbReference type="ChEBI" id="CHEBI:30616"/>
        <dbReference type="ChEBI" id="CHEBI:58702"/>
        <dbReference type="ChEBI" id="CHEBI:456216"/>
        <dbReference type="EC" id="2.7.1.40"/>
    </reaction>
</comment>
<evidence type="ECO:0000259" key="15">
    <source>
        <dbReference type="Pfam" id="PF00224"/>
    </source>
</evidence>
<dbReference type="Gene3D" id="3.20.20.60">
    <property type="entry name" value="Phosphoenolpyruvate-binding domains"/>
    <property type="match status" value="1"/>
</dbReference>
<dbReference type="Pfam" id="PF02887">
    <property type="entry name" value="PK_C"/>
    <property type="match status" value="1"/>
</dbReference>
<dbReference type="EMBL" id="MWPQ01000024">
    <property type="protein sequence ID" value="OPH83755.1"/>
    <property type="molecule type" value="Genomic_DNA"/>
</dbReference>
<evidence type="ECO:0000313" key="17">
    <source>
        <dbReference type="EMBL" id="OPH83755.1"/>
    </source>
</evidence>
<evidence type="ECO:0000256" key="10">
    <source>
        <dbReference type="ARBA" id="ARBA00022842"/>
    </source>
</evidence>
<keyword evidence="8 14" id="KW-0418">Kinase</keyword>
<dbReference type="GO" id="GO:0005524">
    <property type="term" value="F:ATP binding"/>
    <property type="evidence" value="ECO:0007669"/>
    <property type="project" value="UniProtKB-KW"/>
</dbReference>
<dbReference type="EC" id="2.7.1.40" evidence="4 13"/>
<evidence type="ECO:0000259" key="16">
    <source>
        <dbReference type="Pfam" id="PF02887"/>
    </source>
</evidence>
<keyword evidence="5 14" id="KW-0808">Transferase</keyword>
<dbReference type="SUPFAM" id="SSF52935">
    <property type="entry name" value="PK C-terminal domain-like"/>
    <property type="match status" value="1"/>
</dbReference>
<evidence type="ECO:0000256" key="12">
    <source>
        <dbReference type="ARBA" id="ARBA00023317"/>
    </source>
</evidence>
<evidence type="ECO:0000256" key="8">
    <source>
        <dbReference type="ARBA" id="ARBA00022777"/>
    </source>
</evidence>
<dbReference type="Proteomes" id="UP000189940">
    <property type="component" value="Unassembled WGS sequence"/>
</dbReference>
<keyword evidence="10 14" id="KW-0460">Magnesium</keyword>
<evidence type="ECO:0000256" key="14">
    <source>
        <dbReference type="RuleBase" id="RU000504"/>
    </source>
</evidence>
<feature type="domain" description="Pyruvate kinase barrel" evidence="15">
    <location>
        <begin position="5"/>
        <end position="322"/>
    </location>
</feature>
<keyword evidence="18" id="KW-1185">Reference proteome</keyword>
<dbReference type="GO" id="GO:0000287">
    <property type="term" value="F:magnesium ion binding"/>
    <property type="evidence" value="ECO:0007669"/>
    <property type="project" value="UniProtKB-UniRule"/>
</dbReference>
<dbReference type="NCBIfam" id="NF004491">
    <property type="entry name" value="PRK05826.1"/>
    <property type="match status" value="1"/>
</dbReference>
<dbReference type="InterPro" id="IPR001697">
    <property type="entry name" value="Pyr_Knase"/>
</dbReference>
<dbReference type="Pfam" id="PF00224">
    <property type="entry name" value="PK"/>
    <property type="match status" value="1"/>
</dbReference>
<feature type="domain" description="Pyruvate kinase C-terminal" evidence="16">
    <location>
        <begin position="355"/>
        <end position="467"/>
    </location>
</feature>
<evidence type="ECO:0000256" key="5">
    <source>
        <dbReference type="ARBA" id="ARBA00022679"/>
    </source>
</evidence>
<gene>
    <name evidence="17" type="ORF">B2M20_05405</name>
</gene>
<dbReference type="FunFam" id="2.40.33.10:FF:000001">
    <property type="entry name" value="Pyruvate kinase"/>
    <property type="match status" value="1"/>
</dbReference>
<comment type="similarity">
    <text evidence="3 14">Belongs to the pyruvate kinase family.</text>
</comment>
<dbReference type="GO" id="GO:0030955">
    <property type="term" value="F:potassium ion binding"/>
    <property type="evidence" value="ECO:0007669"/>
    <property type="project" value="UniProtKB-UniRule"/>
</dbReference>
<dbReference type="RefSeq" id="WP_079446055.1">
    <property type="nucleotide sequence ID" value="NZ_MWPQ01000024.1"/>
</dbReference>
<dbReference type="InterPro" id="IPR040442">
    <property type="entry name" value="Pyrv_kinase-like_dom_sf"/>
</dbReference>
<dbReference type="InterPro" id="IPR015795">
    <property type="entry name" value="Pyrv_Knase_C"/>
</dbReference>
<dbReference type="Gene3D" id="2.40.33.10">
    <property type="entry name" value="PK beta-barrel domain-like"/>
    <property type="match status" value="1"/>
</dbReference>
<comment type="cofactor">
    <cofactor evidence="1">
        <name>K(+)</name>
        <dbReference type="ChEBI" id="CHEBI:29103"/>
    </cofactor>
</comment>